<name>A0A4R6IJ16_9SPHI</name>
<organism evidence="4 5">
    <name type="scientific">Pedobacter duraquae</name>
    <dbReference type="NCBI Taxonomy" id="425511"/>
    <lineage>
        <taxon>Bacteria</taxon>
        <taxon>Pseudomonadati</taxon>
        <taxon>Bacteroidota</taxon>
        <taxon>Sphingobacteriia</taxon>
        <taxon>Sphingobacteriales</taxon>
        <taxon>Sphingobacteriaceae</taxon>
        <taxon>Pedobacter</taxon>
    </lineage>
</organism>
<evidence type="ECO:0000313" key="5">
    <source>
        <dbReference type="Proteomes" id="UP000295499"/>
    </source>
</evidence>
<evidence type="ECO:0000256" key="2">
    <source>
        <dbReference type="ARBA" id="ARBA00022737"/>
    </source>
</evidence>
<dbReference type="Pfam" id="PF14602">
    <property type="entry name" value="Hexapep_2"/>
    <property type="match status" value="1"/>
</dbReference>
<evidence type="ECO:0000313" key="4">
    <source>
        <dbReference type="EMBL" id="TDO21977.1"/>
    </source>
</evidence>
<keyword evidence="5" id="KW-1185">Reference proteome</keyword>
<dbReference type="InterPro" id="IPR011004">
    <property type="entry name" value="Trimer_LpxA-like_sf"/>
</dbReference>
<proteinExistence type="predicted"/>
<protein>
    <submittedName>
        <fullName evidence="4">Maltose O-acetyltransferase</fullName>
    </submittedName>
</protein>
<dbReference type="Proteomes" id="UP000295499">
    <property type="component" value="Unassembled WGS sequence"/>
</dbReference>
<dbReference type="InterPro" id="IPR051159">
    <property type="entry name" value="Hexapeptide_acetyltransf"/>
</dbReference>
<dbReference type="PANTHER" id="PTHR23416:SF78">
    <property type="entry name" value="LIPOPOLYSACCHARIDE BIOSYNTHESIS O-ACETYL TRANSFERASE WBBJ-RELATED"/>
    <property type="match status" value="1"/>
</dbReference>
<dbReference type="InterPro" id="IPR018357">
    <property type="entry name" value="Hexapep_transf_CS"/>
</dbReference>
<keyword evidence="2" id="KW-0677">Repeat</keyword>
<sequence length="168" mass="17628">MFVGRIVMKMIPLQAFPKMNSSILRLMGNKIANGVVFYSSSEVVGLVQIEIGENSFVGHKTLFMGGVSFIKVGKNCDISSNVSIITGSHEIGSINRRAGLGLSTDIVIGDGVWIGYGVTVLGGVKIGRGSIIAAGSLVNKDVPENVIFGGVPAKLIRTIGDDSVAYDI</sequence>
<gene>
    <name evidence="4" type="ORF">CLV32_3086</name>
</gene>
<dbReference type="PANTHER" id="PTHR23416">
    <property type="entry name" value="SIALIC ACID SYNTHASE-RELATED"/>
    <property type="match status" value="1"/>
</dbReference>
<keyword evidence="1 4" id="KW-0808">Transferase</keyword>
<reference evidence="4 5" key="1">
    <citation type="submission" date="2019-03" db="EMBL/GenBank/DDBJ databases">
        <title>Genomic Encyclopedia of Archaeal and Bacterial Type Strains, Phase II (KMG-II): from individual species to whole genera.</title>
        <authorList>
            <person name="Goeker M."/>
        </authorList>
    </citation>
    <scope>NUCLEOTIDE SEQUENCE [LARGE SCALE GENOMIC DNA]</scope>
    <source>
        <strain evidence="4 5">DSM 19034</strain>
    </source>
</reference>
<dbReference type="GO" id="GO:0016746">
    <property type="term" value="F:acyltransferase activity"/>
    <property type="evidence" value="ECO:0007669"/>
    <property type="project" value="UniProtKB-KW"/>
</dbReference>
<dbReference type="SUPFAM" id="SSF51161">
    <property type="entry name" value="Trimeric LpxA-like enzymes"/>
    <property type="match status" value="1"/>
</dbReference>
<keyword evidence="3" id="KW-0012">Acyltransferase</keyword>
<accession>A0A4R6IJ16</accession>
<dbReference type="AlphaFoldDB" id="A0A4R6IJ16"/>
<dbReference type="InterPro" id="IPR001451">
    <property type="entry name" value="Hexapep"/>
</dbReference>
<evidence type="ECO:0000256" key="1">
    <source>
        <dbReference type="ARBA" id="ARBA00022679"/>
    </source>
</evidence>
<evidence type="ECO:0000256" key="3">
    <source>
        <dbReference type="ARBA" id="ARBA00023315"/>
    </source>
</evidence>
<dbReference type="PROSITE" id="PS00101">
    <property type="entry name" value="HEXAPEP_TRANSFERASES"/>
    <property type="match status" value="1"/>
</dbReference>
<dbReference type="EMBL" id="SNWM01000003">
    <property type="protein sequence ID" value="TDO21977.1"/>
    <property type="molecule type" value="Genomic_DNA"/>
</dbReference>
<dbReference type="Pfam" id="PF00132">
    <property type="entry name" value="Hexapep"/>
    <property type="match status" value="1"/>
</dbReference>
<dbReference type="Gene3D" id="2.160.10.10">
    <property type="entry name" value="Hexapeptide repeat proteins"/>
    <property type="match status" value="1"/>
</dbReference>
<comment type="caution">
    <text evidence="4">The sequence shown here is derived from an EMBL/GenBank/DDBJ whole genome shotgun (WGS) entry which is preliminary data.</text>
</comment>